<dbReference type="AlphaFoldDB" id="A0A6C0FZF2"/>
<accession>A0A6C0FZF2</accession>
<dbReference type="PANTHER" id="PTHR18964:SF149">
    <property type="entry name" value="BIFUNCTIONAL UDP-N-ACETYLGLUCOSAMINE 2-EPIMERASE_N-ACETYLMANNOSAMINE KINASE"/>
    <property type="match status" value="1"/>
</dbReference>
<dbReference type="SUPFAM" id="SSF53067">
    <property type="entry name" value="Actin-like ATPase domain"/>
    <property type="match status" value="1"/>
</dbReference>
<evidence type="ECO:0000313" key="2">
    <source>
        <dbReference type="EMBL" id="QHT62518.1"/>
    </source>
</evidence>
<dbReference type="EMBL" id="CP048209">
    <property type="protein sequence ID" value="QHT62518.1"/>
    <property type="molecule type" value="Genomic_DNA"/>
</dbReference>
<evidence type="ECO:0000256" key="1">
    <source>
        <dbReference type="ARBA" id="ARBA00006479"/>
    </source>
</evidence>
<reference evidence="2 3" key="1">
    <citation type="submission" date="2020-01" db="EMBL/GenBank/DDBJ databases">
        <title>Paenibacillus sp. nov., isolated from tomato rhizosphere.</title>
        <authorList>
            <person name="Weon H.-Y."/>
            <person name="Lee S.A."/>
        </authorList>
    </citation>
    <scope>NUCLEOTIDE SEQUENCE [LARGE SCALE GENOMIC DNA]</scope>
    <source>
        <strain evidence="2 3">12200R-189</strain>
    </source>
</reference>
<protein>
    <submittedName>
        <fullName evidence="2">ROK family protein</fullName>
    </submittedName>
</protein>
<gene>
    <name evidence="2" type="ORF">GXP70_22715</name>
</gene>
<comment type="similarity">
    <text evidence="1">Belongs to the ROK (NagC/XylR) family.</text>
</comment>
<dbReference type="RefSeq" id="WP_162358951.1">
    <property type="nucleotide sequence ID" value="NZ_CP048209.1"/>
</dbReference>
<dbReference type="CDD" id="cd23763">
    <property type="entry name" value="ASKHA_ATPase_ROK"/>
    <property type="match status" value="1"/>
</dbReference>
<sequence>MKLLAGVDIGGTKCAVSLGRLNASEGIDIVAKTKIPTPPTPEAAVGQLLQALDELLSRQAEGRLAAIGVSCGGPLDSRRGLVLSPPNLPGWDAVDIVTPFKARFGVPAALQNDANACALAEWKWGAGQGCRNMIFLTFGTGMGAGLILNGALYAGTNDMAGEVGHMRLEPGGPVGYGKAGSFEGFCSGGGIAQLARQMTRRALDEGGAPSFCPTAEELPRLTAEIVGHAAEAGDPLAQAIYRASARRLGRALAVLVDVLNPERIVIGSIFGRQRQLMEPEVLRELEREALPLALSVCEVTPAGLGEAIGDYASLSVALNHLNENGELR</sequence>
<dbReference type="KEGG" id="plyc:GXP70_22715"/>
<dbReference type="InterPro" id="IPR043129">
    <property type="entry name" value="ATPase_NBD"/>
</dbReference>
<dbReference type="Pfam" id="PF00480">
    <property type="entry name" value="ROK"/>
    <property type="match status" value="1"/>
</dbReference>
<dbReference type="Proteomes" id="UP000476064">
    <property type="component" value="Chromosome"/>
</dbReference>
<evidence type="ECO:0000313" key="3">
    <source>
        <dbReference type="Proteomes" id="UP000476064"/>
    </source>
</evidence>
<proteinExistence type="inferred from homology"/>
<organism evidence="2 3">
    <name type="scientific">Paenibacillus lycopersici</name>
    <dbReference type="NCBI Taxonomy" id="2704462"/>
    <lineage>
        <taxon>Bacteria</taxon>
        <taxon>Bacillati</taxon>
        <taxon>Bacillota</taxon>
        <taxon>Bacilli</taxon>
        <taxon>Bacillales</taxon>
        <taxon>Paenibacillaceae</taxon>
        <taxon>Paenibacillus</taxon>
    </lineage>
</organism>
<name>A0A6C0FZF2_9BACL</name>
<keyword evidence="3" id="KW-1185">Reference proteome</keyword>
<dbReference type="InterPro" id="IPR000600">
    <property type="entry name" value="ROK"/>
</dbReference>
<dbReference type="PANTHER" id="PTHR18964">
    <property type="entry name" value="ROK (REPRESSOR, ORF, KINASE) FAMILY"/>
    <property type="match status" value="1"/>
</dbReference>
<dbReference type="Gene3D" id="3.30.420.40">
    <property type="match status" value="2"/>
</dbReference>